<dbReference type="EMBL" id="CAJOBZ010000015">
    <property type="protein sequence ID" value="CAF4848481.1"/>
    <property type="molecule type" value="Genomic_DNA"/>
</dbReference>
<comment type="caution">
    <text evidence="2">The sequence shown here is derived from an EMBL/GenBank/DDBJ whole genome shotgun (WGS) entry which is preliminary data.</text>
</comment>
<accession>A0A821RVZ7</accession>
<dbReference type="AlphaFoldDB" id="A0A821RVZ7"/>
<feature type="domain" description="COMM" evidence="1">
    <location>
        <begin position="105"/>
        <end position="162"/>
    </location>
</feature>
<name>A0A821RVZ7_9NEOP</name>
<dbReference type="InterPro" id="IPR017920">
    <property type="entry name" value="COMM"/>
</dbReference>
<evidence type="ECO:0000313" key="2">
    <source>
        <dbReference type="EMBL" id="CAF4848481.1"/>
    </source>
</evidence>
<organism evidence="2 3">
    <name type="scientific">Pieris macdunnoughi</name>
    <dbReference type="NCBI Taxonomy" id="345717"/>
    <lineage>
        <taxon>Eukaryota</taxon>
        <taxon>Metazoa</taxon>
        <taxon>Ecdysozoa</taxon>
        <taxon>Arthropoda</taxon>
        <taxon>Hexapoda</taxon>
        <taxon>Insecta</taxon>
        <taxon>Pterygota</taxon>
        <taxon>Neoptera</taxon>
        <taxon>Endopterygota</taxon>
        <taxon>Lepidoptera</taxon>
        <taxon>Glossata</taxon>
        <taxon>Ditrysia</taxon>
        <taxon>Papilionoidea</taxon>
        <taxon>Pieridae</taxon>
        <taxon>Pierinae</taxon>
        <taxon>Pieris</taxon>
    </lineage>
</organism>
<gene>
    <name evidence="2" type="ORF">PMACD_LOCUS6844</name>
</gene>
<protein>
    <recommendedName>
        <fullName evidence="1">COMM domain-containing protein</fullName>
    </recommendedName>
</protein>
<evidence type="ECO:0000313" key="3">
    <source>
        <dbReference type="Proteomes" id="UP000663880"/>
    </source>
</evidence>
<dbReference type="Pfam" id="PF07258">
    <property type="entry name" value="COMM_domain"/>
    <property type="match status" value="1"/>
</dbReference>
<proteinExistence type="predicted"/>
<evidence type="ECO:0000259" key="1">
    <source>
        <dbReference type="Pfam" id="PF07258"/>
    </source>
</evidence>
<dbReference type="OrthoDB" id="64318at2759"/>
<reference evidence="2" key="1">
    <citation type="submission" date="2021-02" db="EMBL/GenBank/DDBJ databases">
        <authorList>
            <person name="Steward A R."/>
        </authorList>
    </citation>
    <scope>NUCLEOTIDE SEQUENCE</scope>
</reference>
<sequence>MDKIFKIDSFEEFSVTCDNIFTNLLDPEVGGLCENELIDSASKQTRDLILSSYGNIDKLSTTLLVTGYETNKVKYFVSLIEKSKSELLYLILIEQTCKQGETVASFDWVIKLICGTSDLKTLKYPLMQLTFTTFLNGFKQKERFFEVDKSILAMFIEVLENIDLSV</sequence>
<dbReference type="Proteomes" id="UP000663880">
    <property type="component" value="Unassembled WGS sequence"/>
</dbReference>
<keyword evidence="3" id="KW-1185">Reference proteome</keyword>